<dbReference type="Pfam" id="PF00581">
    <property type="entry name" value="Rhodanese"/>
    <property type="match status" value="1"/>
</dbReference>
<proteinExistence type="predicted"/>
<reference evidence="4 5" key="1">
    <citation type="submission" date="2020-06" db="EMBL/GenBank/DDBJ databases">
        <title>Synonyms of Asaia species.</title>
        <authorList>
            <person name="Sombolestani A."/>
        </authorList>
    </citation>
    <scope>NUCLEOTIDE SEQUENCE [LARGE SCALE GENOMIC DNA]</scope>
    <source>
        <strain evidence="4 5">LMG 27047</strain>
    </source>
</reference>
<dbReference type="InterPro" id="IPR001763">
    <property type="entry name" value="Rhodanese-like_dom"/>
</dbReference>
<feature type="domain" description="Rhodanese" evidence="3">
    <location>
        <begin position="165"/>
        <end position="278"/>
    </location>
</feature>
<comment type="caution">
    <text evidence="4">The sequence shown here is derived from an EMBL/GenBank/DDBJ whole genome shotgun (WGS) entry which is preliminary data.</text>
</comment>
<feature type="domain" description="Rhodanese" evidence="3">
    <location>
        <begin position="29"/>
        <end position="133"/>
    </location>
</feature>
<dbReference type="PANTHER" id="PTHR11364:SF27">
    <property type="entry name" value="SULFURTRANSFERASE"/>
    <property type="match status" value="1"/>
</dbReference>
<dbReference type="InterPro" id="IPR036873">
    <property type="entry name" value="Rhodanese-like_dom_sf"/>
</dbReference>
<dbReference type="CDD" id="cd01449">
    <property type="entry name" value="TST_Repeat_2"/>
    <property type="match status" value="1"/>
</dbReference>
<dbReference type="CDD" id="cd01448">
    <property type="entry name" value="TST_Repeat_1"/>
    <property type="match status" value="1"/>
</dbReference>
<evidence type="ECO:0000259" key="3">
    <source>
        <dbReference type="PROSITE" id="PS50206"/>
    </source>
</evidence>
<dbReference type="EMBL" id="JABXXV010000004">
    <property type="protein sequence ID" value="NVN46891.1"/>
    <property type="molecule type" value="Genomic_DNA"/>
</dbReference>
<dbReference type="Proteomes" id="UP001516351">
    <property type="component" value="Unassembled WGS sequence"/>
</dbReference>
<sequence>MTLAPLIDVQTLMALPARRYRYLDASILLPGQEGDFEAAFHELAFPQADRFRINEICEKADSLPHMVPGAAVFASFMTALGITRETGIVFYDQKGSIGACRAHWMASLFGHDTVHVLDGGLAAVIRAGLNPHEIPEPAPKAHDPYLTRTRYALLAGKGDVLDALNDPDVVILDARSHARFHAEVPEPRPNTRGGHMPGASSLPYSDLIDAQGCFVQPEVLLARLQSLGAGQRRVITSCGSGLTAATVTMALRVAGLAPGRIYDGSWAEWGSDPTTPIEAS</sequence>
<dbReference type="SMART" id="SM00450">
    <property type="entry name" value="RHOD"/>
    <property type="match status" value="2"/>
</dbReference>
<gene>
    <name evidence="4" type="ORF">HW542_08735</name>
</gene>
<accession>A0ABX2P4X5</accession>
<dbReference type="SUPFAM" id="SSF52821">
    <property type="entry name" value="Rhodanese/Cell cycle control phosphatase"/>
    <property type="match status" value="2"/>
</dbReference>
<evidence type="ECO:0000313" key="5">
    <source>
        <dbReference type="Proteomes" id="UP001516351"/>
    </source>
</evidence>
<keyword evidence="2" id="KW-0677">Repeat</keyword>
<protein>
    <submittedName>
        <fullName evidence="4">Sulfurtransferase</fullName>
    </submittedName>
</protein>
<evidence type="ECO:0000313" key="4">
    <source>
        <dbReference type="EMBL" id="NVN46891.1"/>
    </source>
</evidence>
<name>A0ABX2P4X5_9PROT</name>
<dbReference type="RefSeq" id="WP_267310078.1">
    <property type="nucleotide sequence ID" value="NZ_JABXXU010000006.1"/>
</dbReference>
<keyword evidence="5" id="KW-1185">Reference proteome</keyword>
<keyword evidence="1" id="KW-0808">Transferase</keyword>
<evidence type="ECO:0000256" key="1">
    <source>
        <dbReference type="ARBA" id="ARBA00022679"/>
    </source>
</evidence>
<dbReference type="InterPro" id="IPR045078">
    <property type="entry name" value="TST/MPST-like"/>
</dbReference>
<dbReference type="PROSITE" id="PS50206">
    <property type="entry name" value="RHODANESE_3"/>
    <property type="match status" value="2"/>
</dbReference>
<evidence type="ECO:0000256" key="2">
    <source>
        <dbReference type="ARBA" id="ARBA00022737"/>
    </source>
</evidence>
<dbReference type="PANTHER" id="PTHR11364">
    <property type="entry name" value="THIOSULFATE SULFERTANSFERASE"/>
    <property type="match status" value="1"/>
</dbReference>
<organism evidence="4 5">
    <name type="scientific">Asaia spathodeae</name>
    <dbReference type="NCBI Taxonomy" id="657016"/>
    <lineage>
        <taxon>Bacteria</taxon>
        <taxon>Pseudomonadati</taxon>
        <taxon>Pseudomonadota</taxon>
        <taxon>Alphaproteobacteria</taxon>
        <taxon>Acetobacterales</taxon>
        <taxon>Acetobacteraceae</taxon>
        <taxon>Asaia</taxon>
    </lineage>
</organism>
<dbReference type="Gene3D" id="3.40.250.10">
    <property type="entry name" value="Rhodanese-like domain"/>
    <property type="match status" value="2"/>
</dbReference>